<evidence type="ECO:0000259" key="9">
    <source>
        <dbReference type="PROSITE" id="PS50157"/>
    </source>
</evidence>
<evidence type="ECO:0000256" key="3">
    <source>
        <dbReference type="ARBA" id="ARBA00022737"/>
    </source>
</evidence>
<feature type="domain" description="C2H2-type" evidence="9">
    <location>
        <begin position="355"/>
        <end position="385"/>
    </location>
</feature>
<evidence type="ECO:0000313" key="10">
    <source>
        <dbReference type="EMBL" id="OXV08906.1"/>
    </source>
</evidence>
<feature type="compositionally biased region" description="Low complexity" evidence="8">
    <location>
        <begin position="197"/>
        <end position="211"/>
    </location>
</feature>
<comment type="caution">
    <text evidence="10">The sequence shown here is derived from an EMBL/GenBank/DDBJ whole genome shotgun (WGS) entry which is preliminary data.</text>
</comment>
<evidence type="ECO:0000256" key="1">
    <source>
        <dbReference type="ARBA" id="ARBA00004123"/>
    </source>
</evidence>
<evidence type="ECO:0000256" key="4">
    <source>
        <dbReference type="ARBA" id="ARBA00022771"/>
    </source>
</evidence>
<comment type="subcellular location">
    <subcellularLocation>
        <location evidence="1">Nucleus</location>
    </subcellularLocation>
</comment>
<keyword evidence="4 7" id="KW-0863">Zinc-finger</keyword>
<protein>
    <recommendedName>
        <fullName evidence="9">C2H2-type domain-containing protein</fullName>
    </recommendedName>
</protein>
<dbReference type="GO" id="GO:0005634">
    <property type="term" value="C:nucleus"/>
    <property type="evidence" value="ECO:0007669"/>
    <property type="project" value="UniProtKB-SubCell"/>
</dbReference>
<dbReference type="EMBL" id="NPHW01003832">
    <property type="protein sequence ID" value="OXV08906.1"/>
    <property type="molecule type" value="Genomic_DNA"/>
</dbReference>
<feature type="domain" description="C2H2-type" evidence="9">
    <location>
        <begin position="327"/>
        <end position="354"/>
    </location>
</feature>
<evidence type="ECO:0000256" key="2">
    <source>
        <dbReference type="ARBA" id="ARBA00022723"/>
    </source>
</evidence>
<accession>A0A232LXT0</accession>
<feature type="compositionally biased region" description="Polar residues" evidence="8">
    <location>
        <begin position="232"/>
        <end position="244"/>
    </location>
</feature>
<feature type="region of interest" description="Disordered" evidence="8">
    <location>
        <begin position="227"/>
        <end position="270"/>
    </location>
</feature>
<dbReference type="GO" id="GO:0008270">
    <property type="term" value="F:zinc ion binding"/>
    <property type="evidence" value="ECO:0007669"/>
    <property type="project" value="UniProtKB-KW"/>
</dbReference>
<dbReference type="Gene3D" id="3.30.160.60">
    <property type="entry name" value="Classic Zinc Finger"/>
    <property type="match status" value="2"/>
</dbReference>
<evidence type="ECO:0000256" key="6">
    <source>
        <dbReference type="ARBA" id="ARBA00023242"/>
    </source>
</evidence>
<dbReference type="Proteomes" id="UP000243515">
    <property type="component" value="Unassembled WGS sequence"/>
</dbReference>
<dbReference type="Pfam" id="PF00096">
    <property type="entry name" value="zf-C2H2"/>
    <property type="match status" value="2"/>
</dbReference>
<feature type="compositionally biased region" description="Low complexity" evidence="8">
    <location>
        <begin position="175"/>
        <end position="186"/>
    </location>
</feature>
<dbReference type="InterPro" id="IPR036236">
    <property type="entry name" value="Znf_C2H2_sf"/>
</dbReference>
<name>A0A232LXT0_9EURO</name>
<keyword evidence="6" id="KW-0539">Nucleus</keyword>
<dbReference type="AlphaFoldDB" id="A0A232LXT0"/>
<dbReference type="SUPFAM" id="SSF57667">
    <property type="entry name" value="beta-beta-alpha zinc fingers"/>
    <property type="match status" value="1"/>
</dbReference>
<keyword evidence="2" id="KW-0479">Metal-binding</keyword>
<feature type="compositionally biased region" description="Polar residues" evidence="8">
    <location>
        <begin position="133"/>
        <end position="143"/>
    </location>
</feature>
<keyword evidence="3" id="KW-0677">Repeat</keyword>
<dbReference type="PROSITE" id="PS50157">
    <property type="entry name" value="ZINC_FINGER_C2H2_2"/>
    <property type="match status" value="2"/>
</dbReference>
<evidence type="ECO:0000256" key="7">
    <source>
        <dbReference type="PROSITE-ProRule" id="PRU00042"/>
    </source>
</evidence>
<dbReference type="InterPro" id="IPR013087">
    <property type="entry name" value="Znf_C2H2_type"/>
</dbReference>
<proteinExistence type="predicted"/>
<keyword evidence="5" id="KW-0862">Zinc</keyword>
<dbReference type="SMART" id="SM00355">
    <property type="entry name" value="ZnF_C2H2"/>
    <property type="match status" value="2"/>
</dbReference>
<dbReference type="GO" id="GO:0010468">
    <property type="term" value="P:regulation of gene expression"/>
    <property type="evidence" value="ECO:0007669"/>
    <property type="project" value="TreeGrafter"/>
</dbReference>
<dbReference type="PANTHER" id="PTHR16515:SF49">
    <property type="entry name" value="GASTRULA ZINC FINGER PROTEIN XLCGF49.1-LIKE-RELATED"/>
    <property type="match status" value="1"/>
</dbReference>
<evidence type="ECO:0000313" key="11">
    <source>
        <dbReference type="Proteomes" id="UP000243515"/>
    </source>
</evidence>
<dbReference type="OrthoDB" id="6077919at2759"/>
<dbReference type="PROSITE" id="PS00028">
    <property type="entry name" value="ZINC_FINGER_C2H2_1"/>
    <property type="match status" value="2"/>
</dbReference>
<evidence type="ECO:0000256" key="8">
    <source>
        <dbReference type="SAM" id="MobiDB-lite"/>
    </source>
</evidence>
<reference evidence="10 11" key="1">
    <citation type="journal article" date="2015" name="Environ. Microbiol.">
        <title>Metagenome sequence of Elaphomyces granulatus from sporocarp tissue reveals Ascomycota ectomycorrhizal fingerprints of genome expansion and a Proteobacteria-rich microbiome.</title>
        <authorList>
            <person name="Quandt C.A."/>
            <person name="Kohler A."/>
            <person name="Hesse C.N."/>
            <person name="Sharpton T.J."/>
            <person name="Martin F."/>
            <person name="Spatafora J.W."/>
        </authorList>
    </citation>
    <scope>NUCLEOTIDE SEQUENCE [LARGE SCALE GENOMIC DNA]</scope>
    <source>
        <strain evidence="10 11">OSC145934</strain>
    </source>
</reference>
<sequence>MSTIATTTTTTRKTASIMNLASLVTSYGPDSPPIPRLQTTASAPAVTPKSRSRTYDQYCERKTPTSPYSSTTFGMSATFASSISPQMPLSPPAEARRKWSLPSISSLLEGAAADASLPSAKRLRLSPEPRAPLQSTDQNVMNGSRTVLPPTPPLRPGSGFSETKRSPTAPSSPDSAISHTSITSSSNPIKNPESFHQQQQQQSQPQSQSQSLTLTLASLVSTTSAVPAKRASASQDSHTQSRFSGPQYPSPAPTISSYTSPVEPSPSPVVYYQRPATSTFQAANNTPASVSPSSSSQLISPVNPAWQHHHYFPTSASPPYPQNHDRYVCRTCHKAFSRPSSLRIHSHSHTGEKPFRCTHVGCGKAFSVRSNMKRHERGCHTGRPVAATLV</sequence>
<feature type="region of interest" description="Disordered" evidence="8">
    <location>
        <begin position="119"/>
        <end position="211"/>
    </location>
</feature>
<feature type="compositionally biased region" description="Low complexity" evidence="8">
    <location>
        <begin position="256"/>
        <end position="270"/>
    </location>
</feature>
<gene>
    <name evidence="10" type="ORF">Egran_03331</name>
</gene>
<dbReference type="InterPro" id="IPR050331">
    <property type="entry name" value="Zinc_finger"/>
</dbReference>
<keyword evidence="11" id="KW-1185">Reference proteome</keyword>
<organism evidence="10 11">
    <name type="scientific">Elaphomyces granulatus</name>
    <dbReference type="NCBI Taxonomy" id="519963"/>
    <lineage>
        <taxon>Eukaryota</taxon>
        <taxon>Fungi</taxon>
        <taxon>Dikarya</taxon>
        <taxon>Ascomycota</taxon>
        <taxon>Pezizomycotina</taxon>
        <taxon>Eurotiomycetes</taxon>
        <taxon>Eurotiomycetidae</taxon>
        <taxon>Eurotiales</taxon>
        <taxon>Elaphomycetaceae</taxon>
        <taxon>Elaphomyces</taxon>
    </lineage>
</organism>
<dbReference type="PANTHER" id="PTHR16515">
    <property type="entry name" value="PR DOMAIN ZINC FINGER PROTEIN"/>
    <property type="match status" value="1"/>
</dbReference>
<dbReference type="FunFam" id="3.30.160.60:FF:000176">
    <property type="entry name" value="zinc finger protein 70"/>
    <property type="match status" value="1"/>
</dbReference>
<feature type="region of interest" description="Disordered" evidence="8">
    <location>
        <begin position="30"/>
        <end position="72"/>
    </location>
</feature>
<evidence type="ECO:0000256" key="5">
    <source>
        <dbReference type="ARBA" id="ARBA00022833"/>
    </source>
</evidence>